<evidence type="ECO:0000256" key="1">
    <source>
        <dbReference type="SAM" id="MobiDB-lite"/>
    </source>
</evidence>
<evidence type="ECO:0000313" key="2">
    <source>
        <dbReference type="EMBL" id="OJJ46245.1"/>
    </source>
</evidence>
<dbReference type="VEuPathDB" id="FungiDB:ASPZODRAFT_142864"/>
<feature type="compositionally biased region" description="Low complexity" evidence="1">
    <location>
        <begin position="178"/>
        <end position="193"/>
    </location>
</feature>
<dbReference type="OrthoDB" id="4156665at2759"/>
<dbReference type="EMBL" id="KV878343">
    <property type="protein sequence ID" value="OJJ46245.1"/>
    <property type="molecule type" value="Genomic_DNA"/>
</dbReference>
<proteinExistence type="predicted"/>
<sequence>MAGKKGTSIPRLFLDPSSPHSPESPNAMHQPPFPVFVAPTSSSSSSPIGTDQNPSSSSSSSSSRFHPYFSPIVDHLRTRLFPLVSATTGLPHPEFPTSLLAFHVLTSAQLDGLARHYHQVWPPVPTTSCYPNPVTAWVGTAHELHVDLETKRRRFGRFIGLRDCESPVDGMMDLDGCEQQGSSSSSSLLQSQETETEEQMLARMDREWLECLARASEEDPDILLRWKAGGR</sequence>
<feature type="region of interest" description="Disordered" evidence="1">
    <location>
        <begin position="1"/>
        <end position="64"/>
    </location>
</feature>
<dbReference type="AlphaFoldDB" id="A0A1L9SG45"/>
<gene>
    <name evidence="2" type="ORF">ASPZODRAFT_142864</name>
</gene>
<evidence type="ECO:0000313" key="3">
    <source>
        <dbReference type="Proteomes" id="UP000184188"/>
    </source>
</evidence>
<dbReference type="RefSeq" id="XP_022580755.1">
    <property type="nucleotide sequence ID" value="XM_022724893.1"/>
</dbReference>
<dbReference type="Proteomes" id="UP000184188">
    <property type="component" value="Unassembled WGS sequence"/>
</dbReference>
<dbReference type="GeneID" id="34611358"/>
<organism evidence="2 3">
    <name type="scientific">Penicilliopsis zonata CBS 506.65</name>
    <dbReference type="NCBI Taxonomy" id="1073090"/>
    <lineage>
        <taxon>Eukaryota</taxon>
        <taxon>Fungi</taxon>
        <taxon>Dikarya</taxon>
        <taxon>Ascomycota</taxon>
        <taxon>Pezizomycotina</taxon>
        <taxon>Eurotiomycetes</taxon>
        <taxon>Eurotiomycetidae</taxon>
        <taxon>Eurotiales</taxon>
        <taxon>Aspergillaceae</taxon>
        <taxon>Penicilliopsis</taxon>
    </lineage>
</organism>
<feature type="region of interest" description="Disordered" evidence="1">
    <location>
        <begin position="174"/>
        <end position="200"/>
    </location>
</feature>
<name>A0A1L9SG45_9EURO</name>
<accession>A0A1L9SG45</accession>
<protein>
    <submittedName>
        <fullName evidence="2">Uncharacterized protein</fullName>
    </submittedName>
</protein>
<keyword evidence="3" id="KW-1185">Reference proteome</keyword>
<reference evidence="3" key="1">
    <citation type="journal article" date="2017" name="Genome Biol.">
        <title>Comparative genomics reveals high biological diversity and specific adaptations in the industrially and medically important fungal genus Aspergillus.</title>
        <authorList>
            <person name="de Vries R.P."/>
            <person name="Riley R."/>
            <person name="Wiebenga A."/>
            <person name="Aguilar-Osorio G."/>
            <person name="Amillis S."/>
            <person name="Uchima C.A."/>
            <person name="Anderluh G."/>
            <person name="Asadollahi M."/>
            <person name="Askin M."/>
            <person name="Barry K."/>
            <person name="Battaglia E."/>
            <person name="Bayram O."/>
            <person name="Benocci T."/>
            <person name="Braus-Stromeyer S.A."/>
            <person name="Caldana C."/>
            <person name="Canovas D."/>
            <person name="Cerqueira G.C."/>
            <person name="Chen F."/>
            <person name="Chen W."/>
            <person name="Choi C."/>
            <person name="Clum A."/>
            <person name="Dos Santos R.A."/>
            <person name="Damasio A.R."/>
            <person name="Diallinas G."/>
            <person name="Emri T."/>
            <person name="Fekete E."/>
            <person name="Flipphi M."/>
            <person name="Freyberg S."/>
            <person name="Gallo A."/>
            <person name="Gournas C."/>
            <person name="Habgood R."/>
            <person name="Hainaut M."/>
            <person name="Harispe M.L."/>
            <person name="Henrissat B."/>
            <person name="Hilden K.S."/>
            <person name="Hope R."/>
            <person name="Hossain A."/>
            <person name="Karabika E."/>
            <person name="Karaffa L."/>
            <person name="Karanyi Z."/>
            <person name="Krasevec N."/>
            <person name="Kuo A."/>
            <person name="Kusch H."/>
            <person name="LaButti K."/>
            <person name="Lagendijk E.L."/>
            <person name="Lapidus A."/>
            <person name="Levasseur A."/>
            <person name="Lindquist E."/>
            <person name="Lipzen A."/>
            <person name="Logrieco A.F."/>
            <person name="MacCabe A."/>
            <person name="Maekelae M.R."/>
            <person name="Malavazi I."/>
            <person name="Melin P."/>
            <person name="Meyer V."/>
            <person name="Mielnichuk N."/>
            <person name="Miskei M."/>
            <person name="Molnar A.P."/>
            <person name="Mule G."/>
            <person name="Ngan C.Y."/>
            <person name="Orejas M."/>
            <person name="Orosz E."/>
            <person name="Ouedraogo J.P."/>
            <person name="Overkamp K.M."/>
            <person name="Park H.-S."/>
            <person name="Perrone G."/>
            <person name="Piumi F."/>
            <person name="Punt P.J."/>
            <person name="Ram A.F."/>
            <person name="Ramon A."/>
            <person name="Rauscher S."/>
            <person name="Record E."/>
            <person name="Riano-Pachon D.M."/>
            <person name="Robert V."/>
            <person name="Roehrig J."/>
            <person name="Ruller R."/>
            <person name="Salamov A."/>
            <person name="Salih N.S."/>
            <person name="Samson R.A."/>
            <person name="Sandor E."/>
            <person name="Sanguinetti M."/>
            <person name="Schuetze T."/>
            <person name="Sepcic K."/>
            <person name="Shelest E."/>
            <person name="Sherlock G."/>
            <person name="Sophianopoulou V."/>
            <person name="Squina F.M."/>
            <person name="Sun H."/>
            <person name="Susca A."/>
            <person name="Todd R.B."/>
            <person name="Tsang A."/>
            <person name="Unkles S.E."/>
            <person name="van de Wiele N."/>
            <person name="van Rossen-Uffink D."/>
            <person name="Oliveira J.V."/>
            <person name="Vesth T.C."/>
            <person name="Visser J."/>
            <person name="Yu J.-H."/>
            <person name="Zhou M."/>
            <person name="Andersen M.R."/>
            <person name="Archer D.B."/>
            <person name="Baker S.E."/>
            <person name="Benoit I."/>
            <person name="Brakhage A.A."/>
            <person name="Braus G.H."/>
            <person name="Fischer R."/>
            <person name="Frisvad J.C."/>
            <person name="Goldman G.H."/>
            <person name="Houbraken J."/>
            <person name="Oakley B."/>
            <person name="Pocsi I."/>
            <person name="Scazzocchio C."/>
            <person name="Seiboth B."/>
            <person name="vanKuyk P.A."/>
            <person name="Wortman J."/>
            <person name="Dyer P.S."/>
            <person name="Grigoriev I.V."/>
        </authorList>
    </citation>
    <scope>NUCLEOTIDE SEQUENCE [LARGE SCALE GENOMIC DNA]</scope>
    <source>
        <strain evidence="3">CBS 506.65</strain>
    </source>
</reference>